<evidence type="ECO:0000313" key="3">
    <source>
        <dbReference type="Proteomes" id="UP000028186"/>
    </source>
</evidence>
<dbReference type="Pfam" id="PF00583">
    <property type="entry name" value="Acetyltransf_1"/>
    <property type="match status" value="1"/>
</dbReference>
<feature type="domain" description="N-acetyltransferase" evidence="1">
    <location>
        <begin position="55"/>
        <end position="206"/>
    </location>
</feature>
<name>A0A068T5D6_NEOGA</name>
<dbReference type="KEGG" id="ngl:RG1141_CH13530"/>
<dbReference type="eggNOG" id="COG0454">
    <property type="taxonomic scope" value="Bacteria"/>
</dbReference>
<dbReference type="GO" id="GO:0016747">
    <property type="term" value="F:acyltransferase activity, transferring groups other than amino-acyl groups"/>
    <property type="evidence" value="ECO:0007669"/>
    <property type="project" value="InterPro"/>
</dbReference>
<dbReference type="PROSITE" id="PS51186">
    <property type="entry name" value="GNAT"/>
    <property type="match status" value="1"/>
</dbReference>
<dbReference type="AlphaFoldDB" id="A0A068T5D6"/>
<reference evidence="3" key="1">
    <citation type="journal article" date="2014" name="BMC Genomics">
        <title>Genome sequencing of two Neorhizobium galegae strains reveals a noeT gene responsible for the unusual acetylation of the nodulation factors.</title>
        <authorList>
            <person name="Osterman J."/>
            <person name="Marsh J."/>
            <person name="Laine P.K."/>
            <person name="Zeng Z."/>
            <person name="Alatalo E."/>
            <person name="Sullivan J.T."/>
            <person name="Young J.P."/>
            <person name="Thomas-Oates J."/>
            <person name="Paulin L."/>
            <person name="Lindstrom K."/>
        </authorList>
    </citation>
    <scope>NUCLEOTIDE SEQUENCE [LARGE SCALE GENOMIC DNA]</scope>
    <source>
        <strain evidence="3">HAMBI 1141</strain>
    </source>
</reference>
<evidence type="ECO:0000313" key="2">
    <source>
        <dbReference type="EMBL" id="CDN53703.1"/>
    </source>
</evidence>
<dbReference type="Gene3D" id="3.40.630.30">
    <property type="match status" value="1"/>
</dbReference>
<dbReference type="EMBL" id="HG938355">
    <property type="protein sequence ID" value="CDN53703.1"/>
    <property type="molecule type" value="Genomic_DNA"/>
</dbReference>
<dbReference type="Proteomes" id="UP000028186">
    <property type="component" value="Chromosome I"/>
</dbReference>
<organism evidence="2 3">
    <name type="scientific">Neorhizobium galegae bv. officinalis bv. officinalis str. HAMBI 1141</name>
    <dbReference type="NCBI Taxonomy" id="1028801"/>
    <lineage>
        <taxon>Bacteria</taxon>
        <taxon>Pseudomonadati</taxon>
        <taxon>Pseudomonadota</taxon>
        <taxon>Alphaproteobacteria</taxon>
        <taxon>Hyphomicrobiales</taxon>
        <taxon>Rhizobiaceae</taxon>
        <taxon>Rhizobium/Agrobacterium group</taxon>
        <taxon>Neorhizobium</taxon>
    </lineage>
</organism>
<sequence length="207" mass="23152">MGQPPGYAGRYRPALAESGVIAMAKKPAPLKAHVTSLEMTAPPKTSLAVPVNIQTAIIRAPEIPLHYYRYLYRQVGKRWHWYKRLRMGDDELAAAVHNPRTSVTVLYVNGAPAGFFELFKESDDVIELSYFGLFERAIGLGIGKWFLLQALYAAWQDNPQKVTVTTNTLDHPRALQLYQMMGFSPVSTYEALVPPMTDAELLRALDG</sequence>
<proteinExistence type="predicted"/>
<dbReference type="PATRIC" id="fig|1028801.3.peg.1377"/>
<dbReference type="InterPro" id="IPR016181">
    <property type="entry name" value="Acyl_CoA_acyltransferase"/>
</dbReference>
<dbReference type="InterPro" id="IPR000182">
    <property type="entry name" value="GNAT_dom"/>
</dbReference>
<dbReference type="HOGENOM" id="CLU_098254_1_0_5"/>
<dbReference type="SUPFAM" id="SSF55729">
    <property type="entry name" value="Acyl-CoA N-acyltransferases (Nat)"/>
    <property type="match status" value="1"/>
</dbReference>
<protein>
    <submittedName>
        <fullName evidence="2">Thiosulfate sulfurtransferase</fullName>
    </submittedName>
</protein>
<keyword evidence="2" id="KW-0808">Transferase</keyword>
<accession>A0A068T5D6</accession>
<gene>
    <name evidence="2" type="ORF">RG1141_CH13530</name>
</gene>
<evidence type="ECO:0000259" key="1">
    <source>
        <dbReference type="PROSITE" id="PS51186"/>
    </source>
</evidence>